<organism evidence="1 2">
    <name type="scientific">Polarella glacialis</name>
    <name type="common">Dinoflagellate</name>
    <dbReference type="NCBI Taxonomy" id="89957"/>
    <lineage>
        <taxon>Eukaryota</taxon>
        <taxon>Sar</taxon>
        <taxon>Alveolata</taxon>
        <taxon>Dinophyceae</taxon>
        <taxon>Suessiales</taxon>
        <taxon>Suessiaceae</taxon>
        <taxon>Polarella</taxon>
    </lineage>
</organism>
<proteinExistence type="predicted"/>
<comment type="caution">
    <text evidence="1">The sequence shown here is derived from an EMBL/GenBank/DDBJ whole genome shotgun (WGS) entry which is preliminary data.</text>
</comment>
<dbReference type="Proteomes" id="UP000626109">
    <property type="component" value="Unassembled WGS sequence"/>
</dbReference>
<dbReference type="AlphaFoldDB" id="A0A813GT29"/>
<dbReference type="EMBL" id="CAJNNW010000315">
    <property type="protein sequence ID" value="CAE8626177.1"/>
    <property type="molecule type" value="Genomic_DNA"/>
</dbReference>
<accession>A0A813GT29</accession>
<sequence length="303" mass="32384">FQLKNSSLAPAVARLRRRSSMTRSWRAPPHESRSSMTRSWCLAGALLSLVGDVQGVISPSNSSGGVVSPPNSSGGVPAFPIPFPIIPEEADPFARKCGDKVYIKDAQGTRSLTPWLSSRHRQDVDDRCLVISPGKEPADVIDKIDTTVRIVFGMLRTLKTQLDDKKKAFRQLSAPDQAKVVRPADFLTLGGRCAGITAFVSICLVVHATTVLLASAAPNSGLQSAPHVATAPPERPYTNQVADPKLLDGQSDLGLGLQPRAAGLWETWPGPQELRSSSSPGGTALQTTLQTLVIVVAPHHRLV</sequence>
<evidence type="ECO:0000313" key="1">
    <source>
        <dbReference type="EMBL" id="CAE8626177.1"/>
    </source>
</evidence>
<name>A0A813GT29_POLGL</name>
<feature type="non-terminal residue" evidence="1">
    <location>
        <position position="1"/>
    </location>
</feature>
<reference evidence="1" key="1">
    <citation type="submission" date="2021-02" db="EMBL/GenBank/DDBJ databases">
        <authorList>
            <person name="Dougan E. K."/>
            <person name="Rhodes N."/>
            <person name="Thang M."/>
            <person name="Chan C."/>
        </authorList>
    </citation>
    <scope>NUCLEOTIDE SEQUENCE</scope>
</reference>
<gene>
    <name evidence="1" type="ORF">PGLA2088_LOCUS465</name>
</gene>
<protein>
    <submittedName>
        <fullName evidence="1">Uncharacterized protein</fullName>
    </submittedName>
</protein>
<evidence type="ECO:0000313" key="2">
    <source>
        <dbReference type="Proteomes" id="UP000626109"/>
    </source>
</evidence>